<proteinExistence type="inferred from homology"/>
<dbReference type="SUPFAM" id="SSF48452">
    <property type="entry name" value="TPR-like"/>
    <property type="match status" value="1"/>
</dbReference>
<evidence type="ECO:0000256" key="1">
    <source>
        <dbReference type="ARBA" id="ARBA00004370"/>
    </source>
</evidence>
<feature type="domain" description="Type II/III secretion system secretin-like" evidence="6">
    <location>
        <begin position="414"/>
        <end position="569"/>
    </location>
</feature>
<organism evidence="7 8">
    <name type="scientific">Rheinheimera soli</name>
    <dbReference type="NCBI Taxonomy" id="443616"/>
    <lineage>
        <taxon>Bacteria</taxon>
        <taxon>Pseudomonadati</taxon>
        <taxon>Pseudomonadota</taxon>
        <taxon>Gammaproteobacteria</taxon>
        <taxon>Chromatiales</taxon>
        <taxon>Chromatiaceae</taxon>
        <taxon>Rheinheimera</taxon>
    </lineage>
</organism>
<evidence type="ECO:0000256" key="5">
    <source>
        <dbReference type="SAM" id="SignalP"/>
    </source>
</evidence>
<dbReference type="Proteomes" id="UP001257909">
    <property type="component" value="Unassembled WGS sequence"/>
</dbReference>
<evidence type="ECO:0000256" key="2">
    <source>
        <dbReference type="ARBA" id="ARBA00022729"/>
    </source>
</evidence>
<comment type="similarity">
    <text evidence="4">Belongs to the bacterial secretin family.</text>
</comment>
<accession>A0ABU1VVD8</accession>
<dbReference type="Pfam" id="PF00263">
    <property type="entry name" value="Secretin"/>
    <property type="match status" value="1"/>
</dbReference>
<evidence type="ECO:0000259" key="6">
    <source>
        <dbReference type="Pfam" id="PF00263"/>
    </source>
</evidence>
<evidence type="ECO:0000313" key="7">
    <source>
        <dbReference type="EMBL" id="MDR7119689.1"/>
    </source>
</evidence>
<evidence type="ECO:0000256" key="4">
    <source>
        <dbReference type="RuleBase" id="RU004003"/>
    </source>
</evidence>
<dbReference type="InterPro" id="IPR004846">
    <property type="entry name" value="T2SS/T3SS_dom"/>
</dbReference>
<dbReference type="InterPro" id="IPR011990">
    <property type="entry name" value="TPR-like_helical_dom_sf"/>
</dbReference>
<keyword evidence="8" id="KW-1185">Reference proteome</keyword>
<dbReference type="PANTHER" id="PTHR30332:SF24">
    <property type="entry name" value="SECRETIN GSPD-RELATED"/>
    <property type="match status" value="1"/>
</dbReference>
<evidence type="ECO:0000313" key="8">
    <source>
        <dbReference type="Proteomes" id="UP001257909"/>
    </source>
</evidence>
<comment type="subcellular location">
    <subcellularLocation>
        <location evidence="1">Membrane</location>
    </subcellularLocation>
</comment>
<dbReference type="EMBL" id="JAVDWR010000001">
    <property type="protein sequence ID" value="MDR7119689.1"/>
    <property type="molecule type" value="Genomic_DNA"/>
</dbReference>
<comment type="caution">
    <text evidence="7">The sequence shown here is derived from an EMBL/GenBank/DDBJ whole genome shotgun (WGS) entry which is preliminary data.</text>
</comment>
<dbReference type="InterPro" id="IPR001775">
    <property type="entry name" value="GspD/PilQ"/>
</dbReference>
<sequence length="655" mass="70848">MLKRGPFPPGQLYPFALSLAVCSLVACTANTTPFGQSGHLSAEAVASQRYLQKPYGPVQQNLTEGIAALTQGNATKANQAFNTAISLDMHNAALHTANALAYQIRSRHGERDLFELAETGFLIALEQQHDSQNAVLQLAHLYLEHKKYKQAQLAAAYALKLDAADPESLQLLASASYYLGETELALWAVQRLQNIAPQDATTNRISLLIYSSAGLTADAIKLYQSVQQNLNAQDQQKLSQRLTQWQSSYQFNDTSQLPDEKSNIVPLPQPAASVKTTDASGPVMYAWSDCVQRLTPVAETSDTDSGSDDSPTQGVAVDETKVLPSLPSPCLGRPLPQMAVIDVVILRNNQLNTSSTGLNLLDNLAVSIQNTTNKVTTTTSGEPGITNTTLTRDIGLGTSAGGAIAYSLNIANVTEQTTEVVARPSLLVLDRQSAQFFSGSNIAVGLAGSDGGSSSFNQINVGVSLSVTPTFIDDEHMLLNVKAARTFFEPITGSSTFSQSVQTSRNTVSAASSVKVNETLILSGLVESEVISGSSGVPLIKDIPGVKNLFSRNTQQSYKKSVLILITPRRVPSYDRTLQGAETSEIQAEEPAESMKELRQLAHKELSEKWPDLMARTQPMSRKVRAFNARTHDIQLDDWFALPRMQNILQEVTEP</sequence>
<dbReference type="PANTHER" id="PTHR30332">
    <property type="entry name" value="PROBABLE GENERAL SECRETION PATHWAY PROTEIN D"/>
    <property type="match status" value="1"/>
</dbReference>
<name>A0ABU1VVD8_9GAMM</name>
<dbReference type="Gene3D" id="1.25.40.10">
    <property type="entry name" value="Tetratricopeptide repeat domain"/>
    <property type="match status" value="1"/>
</dbReference>
<protein>
    <submittedName>
        <fullName evidence="7">Tfp pilus assembly protein PilF</fullName>
    </submittedName>
</protein>
<feature type="signal peptide" evidence="5">
    <location>
        <begin position="1"/>
        <end position="28"/>
    </location>
</feature>
<dbReference type="InterPro" id="IPR050810">
    <property type="entry name" value="Bact_Secretion_Sys_Channel"/>
</dbReference>
<evidence type="ECO:0000256" key="3">
    <source>
        <dbReference type="ARBA" id="ARBA00023136"/>
    </source>
</evidence>
<dbReference type="PROSITE" id="PS51257">
    <property type="entry name" value="PROKAR_LIPOPROTEIN"/>
    <property type="match status" value="1"/>
</dbReference>
<keyword evidence="3" id="KW-0472">Membrane</keyword>
<feature type="chain" id="PRO_5047493957" evidence="5">
    <location>
        <begin position="29"/>
        <end position="655"/>
    </location>
</feature>
<keyword evidence="2 5" id="KW-0732">Signal</keyword>
<dbReference type="PRINTS" id="PR00811">
    <property type="entry name" value="BCTERIALGSPD"/>
</dbReference>
<dbReference type="RefSeq" id="WP_310274430.1">
    <property type="nucleotide sequence ID" value="NZ_JAVDWR010000001.1"/>
</dbReference>
<gene>
    <name evidence="7" type="ORF">J2W69_000604</name>
</gene>
<reference evidence="7 8" key="1">
    <citation type="submission" date="2023-07" db="EMBL/GenBank/DDBJ databases">
        <title>Sorghum-associated microbial communities from plants grown in Nebraska, USA.</title>
        <authorList>
            <person name="Schachtman D."/>
        </authorList>
    </citation>
    <scope>NUCLEOTIDE SEQUENCE [LARGE SCALE GENOMIC DNA]</scope>
    <source>
        <strain evidence="7 8">4138</strain>
    </source>
</reference>